<organismHost>
    <name type="scientific">Callithrix</name>
    <dbReference type="NCBI Taxonomy" id="9481"/>
</organismHost>
<organismHost>
    <name type="scientific">Macaca</name>
    <name type="common">macaques</name>
    <dbReference type="NCBI Taxonomy" id="9539"/>
</organismHost>
<dbReference type="InterPro" id="IPR048802">
    <property type="entry name" value="SP2_M"/>
</dbReference>
<organismHost>
    <name type="scientific">Sus scrofa</name>
    <name type="common">Pig</name>
    <dbReference type="NCBI Taxonomy" id="9823"/>
</organismHost>
<proteinExistence type="predicted"/>
<organismHost>
    <name type="scientific">Homo sapiens</name>
    <name type="common">Human</name>
    <dbReference type="NCBI Taxonomy" id="9606"/>
</organismHost>
<reference evidence="3" key="1">
    <citation type="journal article" date="2015" name="Infect. Genet. Evol.">
        <title>Temporal evolution of the distribution of hepatitis E virus genotypes in Southwestern France.</title>
        <authorList>
            <person name="Lhomme S."/>
            <person name="Abravanel F."/>
            <person name="Dubois M."/>
            <person name="Chapuy-Regaud S."/>
            <person name="Sandres-Saune K."/>
            <person name="Mansuy J.M."/>
            <person name="Rostaing L."/>
            <person name="Kamar N."/>
            <person name="Izopet J."/>
        </authorList>
    </citation>
    <scope>NUCLEOTIDE SEQUENCE</scope>
    <source>
        <strain evidence="3">685</strain>
    </source>
</reference>
<organismHost>
    <name type="scientific">Gallus gallus</name>
    <name type="common">Chicken</name>
    <dbReference type="NCBI Taxonomy" id="9031"/>
</organismHost>
<evidence type="ECO:0000313" key="3">
    <source>
        <dbReference type="EMBL" id="ALH24133.1"/>
    </source>
</evidence>
<dbReference type="Pfam" id="PF20751">
    <property type="entry name" value="SP2_M"/>
    <property type="match status" value="1"/>
</dbReference>
<dbReference type="Gene3D" id="2.40.30.190">
    <property type="match status" value="1"/>
</dbReference>
<protein>
    <submittedName>
        <fullName evidence="3">Capsid protein</fullName>
    </submittedName>
</protein>
<keyword evidence="1" id="KW-0946">Virion</keyword>
<organismHost>
    <name type="scientific">Mus musculus</name>
    <name type="common">Mouse</name>
    <dbReference type="NCBI Taxonomy" id="10090"/>
</organismHost>
<feature type="non-terminal residue" evidence="3">
    <location>
        <position position="1"/>
    </location>
</feature>
<organismHost>
    <name type="scientific">Saimiri</name>
    <name type="common">squirrel monkeys</name>
    <dbReference type="NCBI Taxonomy" id="9520"/>
</organismHost>
<feature type="domain" description="Structural protein 2 second" evidence="2">
    <location>
        <begin position="36"/>
        <end position="110"/>
    </location>
</feature>
<dbReference type="GO" id="GO:0019028">
    <property type="term" value="C:viral capsid"/>
    <property type="evidence" value="ECO:0007669"/>
    <property type="project" value="UniProtKB-KW"/>
</dbReference>
<organism evidence="3">
    <name type="scientific">Hepatitis E virus</name>
    <name type="common">HEV</name>
    <dbReference type="NCBI Taxonomy" id="1678143"/>
    <lineage>
        <taxon>Viruses</taxon>
        <taxon>Riboviria</taxon>
        <taxon>Orthornavirae</taxon>
        <taxon>Kitrinoviricota</taxon>
        <taxon>Alsuviricetes</taxon>
        <taxon>Hepelivirales</taxon>
        <taxon>Hepeviridae</taxon>
        <taxon>Orthohepevirinae</taxon>
        <taxon>Paslahepevirus</taxon>
    </lineage>
</organism>
<keyword evidence="1" id="KW-0167">Capsid protein</keyword>
<organismHost>
    <name type="scientific">Bandicota bengalensis</name>
    <name type="common">lesser bandicoot rat</name>
    <dbReference type="NCBI Taxonomy" id="69079"/>
</organismHost>
<organismHost>
    <name type="scientific">Cercopithecus hamlyni</name>
    <name type="common">Owl-faced monkey</name>
    <name type="synonym">Hamlyn's monkey</name>
    <dbReference type="NCBI Taxonomy" id="9536"/>
</organismHost>
<evidence type="ECO:0000256" key="1">
    <source>
        <dbReference type="ARBA" id="ARBA00022561"/>
    </source>
</evidence>
<organismHost>
    <name type="scientific">Pan troglodytes</name>
    <name type="common">Chimpanzee</name>
    <dbReference type="NCBI Taxonomy" id="9598"/>
</organismHost>
<evidence type="ECO:0000259" key="2">
    <source>
        <dbReference type="Pfam" id="PF20751"/>
    </source>
</evidence>
<feature type="non-terminal residue" evidence="3">
    <location>
        <position position="110"/>
    </location>
</feature>
<dbReference type="EMBL" id="KR027204">
    <property type="protein sequence ID" value="ALH24133.1"/>
    <property type="molecule type" value="Genomic_RNA"/>
</dbReference>
<accession>A0A0N9QYW2</accession>
<name>A0A0N9QYW2_HEV</name>
<organismHost>
    <name type="scientific">Chlorocebus aethiops</name>
    <name type="common">Green monkey</name>
    <name type="synonym">Cercopithecus aethiops</name>
    <dbReference type="NCBI Taxonomy" id="9534"/>
</organismHost>
<sequence length="110" mass="12363">KLTRNYETTTPYLGFLGLLDLPLELEFKNFPPVSPNTRVSRYTMPPRAHLPRDVNGTAELTSTAALHFMKNLHFTETNRVRDVGLVILPKLFNLADPLLFGLPTKLISSA</sequence>